<dbReference type="GO" id="GO:0005997">
    <property type="term" value="P:xylulose metabolic process"/>
    <property type="evidence" value="ECO:0007669"/>
    <property type="project" value="InterPro"/>
</dbReference>
<sequence>MYYMGIDCGTQGTKAIVFDSRGGAVIGKGYAGHSIAADDSGLREQDPQWWISALIESVRAAVADAGISGSEIRALAVSGQQHGLVALDGDGKVLRRAKLWNDTSTAEENSAIIRDAGGPEAVWRRINTSFPVGFTASKVRYLAVHEPELFARVRHILLPHDYINFYLTGVYATEGSEVSGTGYYDVAARQYSSEMINIIDPSGILKNAVPPVYSWDRPLGTILPETAETLGLAPGTLVACGGGDNTMGALGTSAIVNGRCAIGLGTSGTVALLSPVTENAVDRLLQVYDVIDGIWLVTSCTLNATSAANTIQDLFGLRIEELDRDMDTAPVGADGVTVIPFFSGERMPPLPSSRGIVKNLTTLNTRRENIVRAAAESVIFTLKWGFDKIVRSFPEPRELVVFGGGANSAPWRRIIADVFGKPVHCLVSDEGGALGAALQAMYLDGHVKGNPVTLQELCERYIAFNKTKEIQPVPGNVLAYRGLFDSYKREIEKEWGISLE</sequence>
<keyword evidence="4 6" id="KW-0418">Kinase</keyword>
<keyword evidence="6" id="KW-0859">Xylose metabolism</keyword>
<keyword evidence="10" id="KW-1185">Reference proteome</keyword>
<dbReference type="GO" id="GO:0042732">
    <property type="term" value="P:D-xylose metabolic process"/>
    <property type="evidence" value="ECO:0007669"/>
    <property type="project" value="UniProtKB-KW"/>
</dbReference>
<keyword evidence="5 6" id="KW-0067">ATP-binding</keyword>
<dbReference type="Pfam" id="PF00370">
    <property type="entry name" value="FGGY_N"/>
    <property type="match status" value="1"/>
</dbReference>
<dbReference type="NCBIfam" id="TIGR01312">
    <property type="entry name" value="XylB"/>
    <property type="match status" value="1"/>
</dbReference>
<dbReference type="InterPro" id="IPR050406">
    <property type="entry name" value="FGGY_Carb_Kinase"/>
</dbReference>
<dbReference type="CDD" id="cd07809">
    <property type="entry name" value="ASKHA_NBD_FGGY_BaXK-like"/>
    <property type="match status" value="1"/>
</dbReference>
<evidence type="ECO:0000259" key="8">
    <source>
        <dbReference type="Pfam" id="PF02782"/>
    </source>
</evidence>
<feature type="domain" description="Carbohydrate kinase FGGY N-terminal" evidence="7">
    <location>
        <begin position="2"/>
        <end position="251"/>
    </location>
</feature>
<evidence type="ECO:0000313" key="10">
    <source>
        <dbReference type="Proteomes" id="UP000595917"/>
    </source>
</evidence>
<dbReference type="InterPro" id="IPR018484">
    <property type="entry name" value="FGGY_N"/>
</dbReference>
<name>A0A7T8BAJ9_9SPIR</name>
<evidence type="ECO:0000313" key="9">
    <source>
        <dbReference type="EMBL" id="QQO09441.1"/>
    </source>
</evidence>
<dbReference type="KEGG" id="bhc:JFL75_00520"/>
<accession>A0A7T8BAJ9</accession>
<dbReference type="EMBL" id="CP067089">
    <property type="protein sequence ID" value="QQO09441.1"/>
    <property type="molecule type" value="Genomic_DNA"/>
</dbReference>
<dbReference type="Gene3D" id="3.30.420.40">
    <property type="match status" value="2"/>
</dbReference>
<dbReference type="GO" id="GO:0004856">
    <property type="term" value="F:D-xylulokinase activity"/>
    <property type="evidence" value="ECO:0007669"/>
    <property type="project" value="UniProtKB-EC"/>
</dbReference>
<comment type="catalytic activity">
    <reaction evidence="6">
        <text>D-xylulose + ATP = D-xylulose 5-phosphate + ADP + H(+)</text>
        <dbReference type="Rhea" id="RHEA:10964"/>
        <dbReference type="ChEBI" id="CHEBI:15378"/>
        <dbReference type="ChEBI" id="CHEBI:17140"/>
        <dbReference type="ChEBI" id="CHEBI:30616"/>
        <dbReference type="ChEBI" id="CHEBI:57737"/>
        <dbReference type="ChEBI" id="CHEBI:456216"/>
        <dbReference type="EC" id="2.7.1.17"/>
    </reaction>
</comment>
<dbReference type="InterPro" id="IPR000577">
    <property type="entry name" value="Carb_kinase_FGGY"/>
</dbReference>
<evidence type="ECO:0000256" key="6">
    <source>
        <dbReference type="RuleBase" id="RU364073"/>
    </source>
</evidence>
<keyword evidence="3 6" id="KW-0547">Nucleotide-binding</keyword>
<evidence type="ECO:0000256" key="5">
    <source>
        <dbReference type="ARBA" id="ARBA00022840"/>
    </source>
</evidence>
<dbReference type="Proteomes" id="UP000595917">
    <property type="component" value="Chromosome"/>
</dbReference>
<evidence type="ECO:0000259" key="7">
    <source>
        <dbReference type="Pfam" id="PF00370"/>
    </source>
</evidence>
<organism evidence="9 10">
    <name type="scientific">Breznakiella homolactica</name>
    <dbReference type="NCBI Taxonomy" id="2798577"/>
    <lineage>
        <taxon>Bacteria</taxon>
        <taxon>Pseudomonadati</taxon>
        <taxon>Spirochaetota</taxon>
        <taxon>Spirochaetia</taxon>
        <taxon>Spirochaetales</taxon>
        <taxon>Breznakiellaceae</taxon>
        <taxon>Breznakiella</taxon>
    </lineage>
</organism>
<feature type="domain" description="Carbohydrate kinase FGGY C-terminal" evidence="8">
    <location>
        <begin position="261"/>
        <end position="442"/>
    </location>
</feature>
<dbReference type="EC" id="2.7.1.17" evidence="6"/>
<dbReference type="GO" id="GO:0005524">
    <property type="term" value="F:ATP binding"/>
    <property type="evidence" value="ECO:0007669"/>
    <property type="project" value="UniProtKB-KW"/>
</dbReference>
<protein>
    <recommendedName>
        <fullName evidence="6">Xylulose kinase</fullName>
        <shortName evidence="6">Xylulokinase</shortName>
        <ecNumber evidence="6">2.7.1.17</ecNumber>
    </recommendedName>
</protein>
<reference evidence="9" key="1">
    <citation type="submission" date="2021-01" db="EMBL/GenBank/DDBJ databases">
        <title>Description of Breznakiella homolactica.</title>
        <authorList>
            <person name="Song Y."/>
            <person name="Brune A."/>
        </authorList>
    </citation>
    <scope>NUCLEOTIDE SEQUENCE</scope>
    <source>
        <strain evidence="9">RmG30</strain>
    </source>
</reference>
<evidence type="ECO:0000256" key="3">
    <source>
        <dbReference type="ARBA" id="ARBA00022741"/>
    </source>
</evidence>
<comment type="similarity">
    <text evidence="1 6">Belongs to the FGGY kinase family.</text>
</comment>
<dbReference type="InterPro" id="IPR006000">
    <property type="entry name" value="Xylulokinase"/>
</dbReference>
<gene>
    <name evidence="6 9" type="primary">xylB</name>
    <name evidence="9" type="ORF">JFL75_00520</name>
</gene>
<dbReference type="RefSeq" id="WP_215626744.1">
    <property type="nucleotide sequence ID" value="NZ_CP067089.2"/>
</dbReference>
<evidence type="ECO:0000256" key="1">
    <source>
        <dbReference type="ARBA" id="ARBA00009156"/>
    </source>
</evidence>
<dbReference type="InterPro" id="IPR018485">
    <property type="entry name" value="FGGY_C"/>
</dbReference>
<dbReference type="PIRSF" id="PIRSF000538">
    <property type="entry name" value="GlpK"/>
    <property type="match status" value="1"/>
</dbReference>
<proteinExistence type="inferred from homology"/>
<dbReference type="PANTHER" id="PTHR43095">
    <property type="entry name" value="SUGAR KINASE"/>
    <property type="match status" value="1"/>
</dbReference>
<evidence type="ECO:0000256" key="2">
    <source>
        <dbReference type="ARBA" id="ARBA00022679"/>
    </source>
</evidence>
<dbReference type="PANTHER" id="PTHR43095:SF5">
    <property type="entry name" value="XYLULOSE KINASE"/>
    <property type="match status" value="1"/>
</dbReference>
<evidence type="ECO:0000256" key="4">
    <source>
        <dbReference type="ARBA" id="ARBA00022777"/>
    </source>
</evidence>
<dbReference type="Pfam" id="PF02782">
    <property type="entry name" value="FGGY_C"/>
    <property type="match status" value="1"/>
</dbReference>
<dbReference type="InterPro" id="IPR043129">
    <property type="entry name" value="ATPase_NBD"/>
</dbReference>
<dbReference type="AlphaFoldDB" id="A0A7T8BAJ9"/>
<keyword evidence="6" id="KW-0119">Carbohydrate metabolism</keyword>
<keyword evidence="2 6" id="KW-0808">Transferase</keyword>
<dbReference type="SUPFAM" id="SSF53067">
    <property type="entry name" value="Actin-like ATPase domain"/>
    <property type="match status" value="2"/>
</dbReference>